<keyword evidence="4" id="KW-0067">ATP-binding</keyword>
<name>A0AAW5ABR1_9NEIS</name>
<accession>A0AAW5ABR1</accession>
<feature type="domain" description="Helicase ATP-binding" evidence="6">
    <location>
        <begin position="52"/>
        <end position="218"/>
    </location>
</feature>
<dbReference type="EMBL" id="JAKKDL010000001">
    <property type="protein sequence ID" value="MCF7528704.1"/>
    <property type="molecule type" value="Genomic_DNA"/>
</dbReference>
<dbReference type="SMART" id="SM00487">
    <property type="entry name" value="DEXDc"/>
    <property type="match status" value="1"/>
</dbReference>
<dbReference type="InterPro" id="IPR049730">
    <property type="entry name" value="SNF2/RAD54-like_C"/>
</dbReference>
<feature type="coiled-coil region" evidence="5">
    <location>
        <begin position="653"/>
        <end position="680"/>
    </location>
</feature>
<dbReference type="EMBL" id="JAKKDL010000004">
    <property type="protein sequence ID" value="MCF7529562.1"/>
    <property type="molecule type" value="Genomic_DNA"/>
</dbReference>
<dbReference type="InterPro" id="IPR001650">
    <property type="entry name" value="Helicase_C-like"/>
</dbReference>
<dbReference type="GO" id="GO:0016787">
    <property type="term" value="F:hydrolase activity"/>
    <property type="evidence" value="ECO:0007669"/>
    <property type="project" value="UniProtKB-KW"/>
</dbReference>
<dbReference type="Gene3D" id="3.40.50.300">
    <property type="entry name" value="P-loop containing nucleotide triphosphate hydrolases"/>
    <property type="match status" value="1"/>
</dbReference>
<evidence type="ECO:0000313" key="9">
    <source>
        <dbReference type="EMBL" id="MCF7529562.1"/>
    </source>
</evidence>
<dbReference type="GO" id="GO:0005524">
    <property type="term" value="F:ATP binding"/>
    <property type="evidence" value="ECO:0007669"/>
    <property type="project" value="UniProtKB-KW"/>
</dbReference>
<keyword evidence="1" id="KW-0547">Nucleotide-binding</keyword>
<evidence type="ECO:0000259" key="6">
    <source>
        <dbReference type="PROSITE" id="PS51192"/>
    </source>
</evidence>
<evidence type="ECO:0000313" key="10">
    <source>
        <dbReference type="Proteomes" id="UP001201397"/>
    </source>
</evidence>
<dbReference type="CDD" id="cd18011">
    <property type="entry name" value="DEXDc_RapA"/>
    <property type="match status" value="1"/>
</dbReference>
<proteinExistence type="predicted"/>
<evidence type="ECO:0000256" key="4">
    <source>
        <dbReference type="ARBA" id="ARBA00022840"/>
    </source>
</evidence>
<evidence type="ECO:0000256" key="5">
    <source>
        <dbReference type="SAM" id="Coils"/>
    </source>
</evidence>
<feature type="coiled-coil region" evidence="5">
    <location>
        <begin position="868"/>
        <end position="943"/>
    </location>
</feature>
<evidence type="ECO:0000256" key="1">
    <source>
        <dbReference type="ARBA" id="ARBA00022741"/>
    </source>
</evidence>
<keyword evidence="5" id="KW-0175">Coiled coil</keyword>
<feature type="domain" description="Helicase C-terminal" evidence="7">
    <location>
        <begin position="434"/>
        <end position="592"/>
    </location>
</feature>
<protein>
    <submittedName>
        <fullName evidence="8">SNF2-related protein</fullName>
    </submittedName>
</protein>
<evidence type="ECO:0000256" key="3">
    <source>
        <dbReference type="ARBA" id="ARBA00022806"/>
    </source>
</evidence>
<dbReference type="Gene3D" id="3.40.50.10810">
    <property type="entry name" value="Tandem AAA-ATPase domain"/>
    <property type="match status" value="1"/>
</dbReference>
<keyword evidence="2" id="KW-0378">Hydrolase</keyword>
<dbReference type="SUPFAM" id="SSF52540">
    <property type="entry name" value="P-loop containing nucleoside triphosphate hydrolases"/>
    <property type="match status" value="2"/>
</dbReference>
<dbReference type="Proteomes" id="UP001201397">
    <property type="component" value="Unassembled WGS sequence"/>
</dbReference>
<dbReference type="InterPro" id="IPR014001">
    <property type="entry name" value="Helicase_ATP-bd"/>
</dbReference>
<dbReference type="Pfam" id="PF00176">
    <property type="entry name" value="SNF2-rel_dom"/>
    <property type="match status" value="1"/>
</dbReference>
<dbReference type="InterPro" id="IPR057342">
    <property type="entry name" value="DEXDc_RapA"/>
</dbReference>
<gene>
    <name evidence="8" type="ORF">L4H06_00400</name>
    <name evidence="9" type="ORF">L4H06_04910</name>
</gene>
<evidence type="ECO:0000259" key="7">
    <source>
        <dbReference type="PROSITE" id="PS51194"/>
    </source>
</evidence>
<dbReference type="PANTHER" id="PTHR10799">
    <property type="entry name" value="SNF2/RAD54 HELICASE FAMILY"/>
    <property type="match status" value="1"/>
</dbReference>
<dbReference type="SMART" id="SM00490">
    <property type="entry name" value="HELICc"/>
    <property type="match status" value="1"/>
</dbReference>
<dbReference type="Pfam" id="PF00271">
    <property type="entry name" value="Helicase_C"/>
    <property type="match status" value="1"/>
</dbReference>
<dbReference type="RefSeq" id="WP_237092091.1">
    <property type="nucleotide sequence ID" value="NZ_JAKKDL010000001.1"/>
</dbReference>
<evidence type="ECO:0000256" key="2">
    <source>
        <dbReference type="ARBA" id="ARBA00022801"/>
    </source>
</evidence>
<dbReference type="CDD" id="cd18793">
    <property type="entry name" value="SF2_C_SNF"/>
    <property type="match status" value="1"/>
</dbReference>
<dbReference type="GO" id="GO:0004386">
    <property type="term" value="F:helicase activity"/>
    <property type="evidence" value="ECO:0007669"/>
    <property type="project" value="UniProtKB-KW"/>
</dbReference>
<reference evidence="8" key="1">
    <citation type="submission" date="2022-01" db="EMBL/GenBank/DDBJ databases">
        <title>Neisseria sp. ZJ104.</title>
        <authorList>
            <person name="Yang C."/>
        </authorList>
    </citation>
    <scope>NUCLEOTIDE SEQUENCE</scope>
    <source>
        <strain evidence="8">ZJ104</strain>
    </source>
</reference>
<keyword evidence="3" id="KW-0347">Helicase</keyword>
<dbReference type="InterPro" id="IPR038718">
    <property type="entry name" value="SNF2-like_sf"/>
</dbReference>
<dbReference type="InterPro" id="IPR027417">
    <property type="entry name" value="P-loop_NTPase"/>
</dbReference>
<dbReference type="InterPro" id="IPR000330">
    <property type="entry name" value="SNF2_N"/>
</dbReference>
<dbReference type="AlphaFoldDB" id="A0AAW5ABR1"/>
<organism evidence="8 10">
    <name type="scientific">Neisseria lisongii</name>
    <dbReference type="NCBI Taxonomy" id="2912188"/>
    <lineage>
        <taxon>Bacteria</taxon>
        <taxon>Pseudomonadati</taxon>
        <taxon>Pseudomonadota</taxon>
        <taxon>Betaproteobacteria</taxon>
        <taxon>Neisseriales</taxon>
        <taxon>Neisseriaceae</taxon>
        <taxon>Neisseria</taxon>
    </lineage>
</organism>
<comment type="caution">
    <text evidence="8">The sequence shown here is derived from an EMBL/GenBank/DDBJ whole genome shotgun (WGS) entry which is preliminary data.</text>
</comment>
<sequence>MKHLHLTPHQVQYYAWLLTRQAQSGSMDSLAGTLVDSQVDLNPHQVDAALFACQNPLSKGVILADEVGLGKTIEAGLVILQRWAERKRHILIITPANLRKQWHQELQEKFGLQGMILEAKSYNALKKEGGNPFHQNVPVICSYQFAKAKADDIKQTNWDLVVMDEAHRLRNVYKKGNVIGKTLKEALANVTSKVLLTATPLQNSLLELYGLVSMIDERVFGDLDSFRSQFGAKATEQALTSLRQRLNPVCKRTLRRQVQAYVPYTQRLAIVQRFTPSEQEQAFSSLVADYLRRPNLQAMPEGQRQLISLVLWKLLASSSRAIAGALDTMSKRLQGVLEQSKPQDLVEILDEDYESLDETAEEWEEKTEPNSLSQDEYQAIADEIEELKHFKTLAENIREDAKSCALLTALATAFAKLKELGAAQKAIIFTESKRTQDYLLQCLSETPYAGENGEGIVLFNGTNSDEKAQKIYKNWLKRHEGSDKITGSKTADTRAALVEYFKEQGTIMIATEAGAEGINLQFCSLIINYDLPWNPQRIEQRIGRCHRYGQKHDVVVVNFVDESNEADARVYELLEQKFQLFNGVFGASDEVLGAIGSGVDIERRIADIYRHCRQPEDIKTAFDSLQSELSDEINQNMMKARQTLMENFDEEVRERLRIRAEESQAALDKYEKILLDLTRSELGDNADFDNGGFMLKGLPENLSDDLDIPSGRYELPRKSGEAHLYRINHPLAQAIITQAKHRACPRVRLQFDYQAHGSRISTLEAYRGQSGQLVAKLISISALNDTEQHLLIAAVTDSGEALAADDPEKLLKLPARVLGASAQTSIQTALAADIDRRRQQLQNDATNRNLGYFEQEVQKLDDWMDDLKHGLEQDIKETDREIKEARRTAATAATLEEKLAWQKKQRELENKRSKQRRELFDKQDEIENQRNRLIEDLEEQLKQQVDVEELFFIEWELV</sequence>
<dbReference type="PROSITE" id="PS51192">
    <property type="entry name" value="HELICASE_ATP_BIND_1"/>
    <property type="match status" value="1"/>
</dbReference>
<evidence type="ECO:0000313" key="8">
    <source>
        <dbReference type="EMBL" id="MCF7528704.1"/>
    </source>
</evidence>
<dbReference type="PROSITE" id="PS51194">
    <property type="entry name" value="HELICASE_CTER"/>
    <property type="match status" value="1"/>
</dbReference>